<proteinExistence type="predicted"/>
<name>A0A9J5Y9Z2_SOLCO</name>
<organism evidence="1 2">
    <name type="scientific">Solanum commersonii</name>
    <name type="common">Commerson's wild potato</name>
    <name type="synonym">Commerson's nightshade</name>
    <dbReference type="NCBI Taxonomy" id="4109"/>
    <lineage>
        <taxon>Eukaryota</taxon>
        <taxon>Viridiplantae</taxon>
        <taxon>Streptophyta</taxon>
        <taxon>Embryophyta</taxon>
        <taxon>Tracheophyta</taxon>
        <taxon>Spermatophyta</taxon>
        <taxon>Magnoliopsida</taxon>
        <taxon>eudicotyledons</taxon>
        <taxon>Gunneridae</taxon>
        <taxon>Pentapetalae</taxon>
        <taxon>asterids</taxon>
        <taxon>lamiids</taxon>
        <taxon>Solanales</taxon>
        <taxon>Solanaceae</taxon>
        <taxon>Solanoideae</taxon>
        <taxon>Solaneae</taxon>
        <taxon>Solanum</taxon>
    </lineage>
</organism>
<dbReference type="EMBL" id="JACXVP010000007">
    <property type="protein sequence ID" value="KAG5596124.1"/>
    <property type="molecule type" value="Genomic_DNA"/>
</dbReference>
<gene>
    <name evidence="1" type="ORF">H5410_037356</name>
</gene>
<dbReference type="OrthoDB" id="1931061at2759"/>
<protein>
    <submittedName>
        <fullName evidence="1">Uncharacterized protein</fullName>
    </submittedName>
</protein>
<sequence>MHGITRKNQVNRFKDKLSEALGDVISPKKNGELISMNMIFIDEKGNLMHGIIRKNKVNRFKDELS</sequence>
<evidence type="ECO:0000313" key="1">
    <source>
        <dbReference type="EMBL" id="KAG5596124.1"/>
    </source>
</evidence>
<accession>A0A9J5Y9Z2</accession>
<keyword evidence="2" id="KW-1185">Reference proteome</keyword>
<evidence type="ECO:0000313" key="2">
    <source>
        <dbReference type="Proteomes" id="UP000824120"/>
    </source>
</evidence>
<comment type="caution">
    <text evidence="1">The sequence shown here is derived from an EMBL/GenBank/DDBJ whole genome shotgun (WGS) entry which is preliminary data.</text>
</comment>
<reference evidence="1 2" key="1">
    <citation type="submission" date="2020-09" db="EMBL/GenBank/DDBJ databases">
        <title>De no assembly of potato wild relative species, Solanum commersonii.</title>
        <authorList>
            <person name="Cho K."/>
        </authorList>
    </citation>
    <scope>NUCLEOTIDE SEQUENCE [LARGE SCALE GENOMIC DNA]</scope>
    <source>
        <strain evidence="1">LZ3.2</strain>
        <tissue evidence="1">Leaf</tissue>
    </source>
</reference>
<dbReference type="AlphaFoldDB" id="A0A9J5Y9Z2"/>
<dbReference type="Proteomes" id="UP000824120">
    <property type="component" value="Chromosome 7"/>
</dbReference>